<evidence type="ECO:0000313" key="2">
    <source>
        <dbReference type="EnsemblMetazoa" id="PHUM579220-PA"/>
    </source>
</evidence>
<name>E0W1M6_PEDHC</name>
<reference evidence="1" key="1">
    <citation type="submission" date="2007-04" db="EMBL/GenBank/DDBJ databases">
        <title>Annotation of Pediculus humanus corporis strain USDA.</title>
        <authorList>
            <person name="Kirkness E."/>
            <person name="Hannick L."/>
            <person name="Hass B."/>
            <person name="Bruggner R."/>
            <person name="Lawson D."/>
            <person name="Bidwell S."/>
            <person name="Joardar V."/>
            <person name="Caler E."/>
            <person name="Walenz B."/>
            <person name="Inman J."/>
            <person name="Schobel S."/>
            <person name="Galinsky K."/>
            <person name="Amedeo P."/>
            <person name="Strausberg R."/>
        </authorList>
    </citation>
    <scope>NUCLEOTIDE SEQUENCE</scope>
    <source>
        <strain evidence="1">USDA</strain>
    </source>
</reference>
<reference evidence="2" key="3">
    <citation type="submission" date="2020-05" db="UniProtKB">
        <authorList>
            <consortium name="EnsemblMetazoa"/>
        </authorList>
    </citation>
    <scope>IDENTIFICATION</scope>
    <source>
        <strain evidence="2">USDA</strain>
    </source>
</reference>
<evidence type="ECO:0000313" key="3">
    <source>
        <dbReference type="Proteomes" id="UP000009046"/>
    </source>
</evidence>
<dbReference type="OMA" id="PAKCLNE"/>
<dbReference type="GO" id="GO:0005737">
    <property type="term" value="C:cytoplasm"/>
    <property type="evidence" value="ECO:0007669"/>
    <property type="project" value="TreeGrafter"/>
</dbReference>
<sequence length="269" mass="30801">MSKKILSVSLKDVAVEFAQVKVVGAPLTTTESWTGRWFPDKPTTPKPKINIPLETHRMPMGDINPECDDGKVNTTIDWDGSILNYICMNPRNRFVPDESIESIIEFENIPEAYEAPHFCMDTKIKYTQSLPTFGPHRPLWPVYGEYEYLPKERWLHTLEHGGIVALYHPCADLMEIKLLKNLVKTCLRRHVISPSVDLTKERPFALLAWGVRFTMSTVYPNSIRQFIKEKALKGPEKLSDDGQFNLNLIEKALIVSNIDDNDLCPDKMK</sequence>
<dbReference type="HOGENOM" id="CLU_067484_0_0_1"/>
<dbReference type="EMBL" id="DS235872">
    <property type="protein sequence ID" value="EEB19532.1"/>
    <property type="molecule type" value="Genomic_DNA"/>
</dbReference>
<gene>
    <name evidence="2" type="primary">8232202</name>
    <name evidence="1" type="ORF">Phum_PHUM579220</name>
</gene>
<dbReference type="PANTHER" id="PTHR34179">
    <property type="entry name" value="TUMOR PROTEIN P53-INDUCIBLE PROTEIN 13"/>
    <property type="match status" value="1"/>
</dbReference>
<dbReference type="KEGG" id="phu:Phum_PHUM579220"/>
<dbReference type="FunCoup" id="E0W1M6">
    <property type="interactions" value="148"/>
</dbReference>
<dbReference type="GeneID" id="8232202"/>
<dbReference type="InParanoid" id="E0W1M6"/>
<dbReference type="OrthoDB" id="5960270at2759"/>
<evidence type="ECO:0000313" key="1">
    <source>
        <dbReference type="EMBL" id="EEB19532.1"/>
    </source>
</evidence>
<dbReference type="STRING" id="121224.E0W1M6"/>
<dbReference type="RefSeq" id="XP_002432270.1">
    <property type="nucleotide sequence ID" value="XM_002432225.1"/>
</dbReference>
<organism>
    <name type="scientific">Pediculus humanus subsp. corporis</name>
    <name type="common">Body louse</name>
    <dbReference type="NCBI Taxonomy" id="121224"/>
    <lineage>
        <taxon>Eukaryota</taxon>
        <taxon>Metazoa</taxon>
        <taxon>Ecdysozoa</taxon>
        <taxon>Arthropoda</taxon>
        <taxon>Hexapoda</taxon>
        <taxon>Insecta</taxon>
        <taxon>Pterygota</taxon>
        <taxon>Neoptera</taxon>
        <taxon>Paraneoptera</taxon>
        <taxon>Psocodea</taxon>
        <taxon>Troctomorpha</taxon>
        <taxon>Phthiraptera</taxon>
        <taxon>Anoplura</taxon>
        <taxon>Pediculidae</taxon>
        <taxon>Pediculus</taxon>
    </lineage>
</organism>
<keyword evidence="3" id="KW-1185">Reference proteome</keyword>
<dbReference type="CTD" id="8232202"/>
<reference evidence="1" key="2">
    <citation type="submission" date="2007-04" db="EMBL/GenBank/DDBJ databases">
        <title>The genome of the human body louse.</title>
        <authorList>
            <consortium name="The Human Body Louse Genome Consortium"/>
            <person name="Kirkness E."/>
            <person name="Walenz B."/>
            <person name="Hass B."/>
            <person name="Bruggner R."/>
            <person name="Strausberg R."/>
        </authorList>
    </citation>
    <scope>NUCLEOTIDE SEQUENCE</scope>
    <source>
        <strain evidence="1">USDA</strain>
    </source>
</reference>
<accession>E0W1M6</accession>
<dbReference type="EnsemblMetazoa" id="PHUM579220-RA">
    <property type="protein sequence ID" value="PHUM579220-PA"/>
    <property type="gene ID" value="PHUM579220"/>
</dbReference>
<dbReference type="PANTHER" id="PTHR34179:SF1">
    <property type="entry name" value="TUMOR PROTEIN P53-INDUCIBLE PROTEIN 13"/>
    <property type="match status" value="1"/>
</dbReference>
<dbReference type="Proteomes" id="UP000009046">
    <property type="component" value="Unassembled WGS sequence"/>
</dbReference>
<dbReference type="eggNOG" id="ENOG502QWJX">
    <property type="taxonomic scope" value="Eukaryota"/>
</dbReference>
<dbReference type="EMBL" id="AAZO01007052">
    <property type="status" value="NOT_ANNOTATED_CDS"/>
    <property type="molecule type" value="Genomic_DNA"/>
</dbReference>
<dbReference type="Pfam" id="PF11303">
    <property type="entry name" value="DUF3105"/>
    <property type="match status" value="1"/>
</dbReference>
<dbReference type="AlphaFoldDB" id="E0W1M6"/>
<protein>
    <submittedName>
        <fullName evidence="1 2">Uncharacterized protein</fullName>
    </submittedName>
</protein>
<proteinExistence type="predicted"/>
<dbReference type="InterPro" id="IPR021454">
    <property type="entry name" value="DUF3105"/>
</dbReference>
<dbReference type="VEuPathDB" id="VectorBase:PHUM579220"/>